<feature type="signal peptide" evidence="1">
    <location>
        <begin position="1"/>
        <end position="21"/>
    </location>
</feature>
<reference evidence="2 3" key="1">
    <citation type="submission" date="2016-11" db="EMBL/GenBank/DDBJ databases">
        <title>Comparative genomics of Bartonella apis.</title>
        <authorList>
            <person name="Engel P."/>
        </authorList>
    </citation>
    <scope>NUCLEOTIDE SEQUENCE [LARGE SCALE GENOMIC DNA]</scope>
    <source>
        <strain evidence="2 3">BBC0122</strain>
    </source>
</reference>
<proteinExistence type="predicted"/>
<dbReference type="InterPro" id="IPR038695">
    <property type="entry name" value="Saro_0823-like_sf"/>
</dbReference>
<dbReference type="Proteomes" id="UP000189632">
    <property type="component" value="Chromosome"/>
</dbReference>
<feature type="chain" id="PRO_5012617664" description="DUF192 domain-containing protein" evidence="1">
    <location>
        <begin position="22"/>
        <end position="159"/>
    </location>
</feature>
<protein>
    <recommendedName>
        <fullName evidence="4">DUF192 domain-containing protein</fullName>
    </recommendedName>
</protein>
<evidence type="ECO:0000256" key="1">
    <source>
        <dbReference type="SAM" id="SignalP"/>
    </source>
</evidence>
<evidence type="ECO:0000313" key="2">
    <source>
        <dbReference type="EMBL" id="AQT47388.1"/>
    </source>
</evidence>
<dbReference type="PANTHER" id="PTHR37953:SF1">
    <property type="entry name" value="UPF0127 PROTEIN MJ1496"/>
    <property type="match status" value="1"/>
</dbReference>
<gene>
    <name evidence="2" type="ORF">BBC0122_012770</name>
</gene>
<dbReference type="RefSeq" id="WP_077994555.1">
    <property type="nucleotide sequence ID" value="NZ_CP015625.1"/>
</dbReference>
<evidence type="ECO:0008006" key="4">
    <source>
        <dbReference type="Google" id="ProtNLM"/>
    </source>
</evidence>
<dbReference type="KEGG" id="bapi:BBC0122_012770"/>
<evidence type="ECO:0000313" key="3">
    <source>
        <dbReference type="Proteomes" id="UP000189632"/>
    </source>
</evidence>
<dbReference type="Gene3D" id="2.60.120.1140">
    <property type="entry name" value="Protein of unknown function DUF192"/>
    <property type="match status" value="1"/>
</dbReference>
<dbReference type="AlphaFoldDB" id="A0A1U9MI18"/>
<dbReference type="Pfam" id="PF02643">
    <property type="entry name" value="DUF192"/>
    <property type="match status" value="1"/>
</dbReference>
<dbReference type="InterPro" id="IPR003795">
    <property type="entry name" value="DUF192"/>
</dbReference>
<dbReference type="PANTHER" id="PTHR37953">
    <property type="entry name" value="UPF0127 PROTEIN MJ1496"/>
    <property type="match status" value="1"/>
</dbReference>
<dbReference type="OrthoDB" id="9808290at2"/>
<keyword evidence="3" id="KW-1185">Reference proteome</keyword>
<dbReference type="EMBL" id="CP015625">
    <property type="protein sequence ID" value="AQT47388.1"/>
    <property type="molecule type" value="Genomic_DNA"/>
</dbReference>
<keyword evidence="1" id="KW-0732">Signal</keyword>
<sequence length="159" mass="17670">MKALFAGLLLLQFAMVGRAYCEEPMRLPVDAAQLVIITATGKVSYDVEVAETPEQNEAGLMYRTDLPSDRAMLFVFPEKQIVTMWMANTPLPLDMIFLDDRGVIVSITENTIPYSTKIVSSHVFAKFTIEVNAGEVQKNRIKIGDRVFHPAICGACKVD</sequence>
<name>A0A1U9MI18_9HYPH</name>
<organism evidence="2 3">
    <name type="scientific">Bartonella choladocola</name>
    <dbReference type="NCBI Taxonomy" id="2750995"/>
    <lineage>
        <taxon>Bacteria</taxon>
        <taxon>Pseudomonadati</taxon>
        <taxon>Pseudomonadota</taxon>
        <taxon>Alphaproteobacteria</taxon>
        <taxon>Hyphomicrobiales</taxon>
        <taxon>Bartonellaceae</taxon>
        <taxon>Bartonella</taxon>
    </lineage>
</organism>
<accession>A0A1U9MI18</accession>